<organism evidence="1 2">
    <name type="scientific">Cyclospora cayetanensis</name>
    <dbReference type="NCBI Taxonomy" id="88456"/>
    <lineage>
        <taxon>Eukaryota</taxon>
        <taxon>Sar</taxon>
        <taxon>Alveolata</taxon>
        <taxon>Apicomplexa</taxon>
        <taxon>Conoidasida</taxon>
        <taxon>Coccidia</taxon>
        <taxon>Eucoccidiorida</taxon>
        <taxon>Eimeriorina</taxon>
        <taxon>Eimeriidae</taxon>
        <taxon>Cyclospora</taxon>
    </lineage>
</organism>
<dbReference type="Pfam" id="PF03540">
    <property type="entry name" value="TAF10"/>
    <property type="match status" value="1"/>
</dbReference>
<gene>
    <name evidence="1" type="ORF">cyc_06694</name>
</gene>
<dbReference type="VEuPathDB" id="ToxoDB:cyc_06694"/>
<protein>
    <submittedName>
        <fullName evidence="1">Uncharacterized protein</fullName>
    </submittedName>
</protein>
<evidence type="ECO:0000313" key="1">
    <source>
        <dbReference type="EMBL" id="OEH76832.1"/>
    </source>
</evidence>
<dbReference type="EMBL" id="JROU02001309">
    <property type="protein sequence ID" value="OEH76832.1"/>
    <property type="molecule type" value="Genomic_DNA"/>
</dbReference>
<dbReference type="GO" id="GO:0006352">
    <property type="term" value="P:DNA-templated transcription initiation"/>
    <property type="evidence" value="ECO:0007669"/>
    <property type="project" value="InterPro"/>
</dbReference>
<evidence type="ECO:0000313" key="2">
    <source>
        <dbReference type="Proteomes" id="UP000095192"/>
    </source>
</evidence>
<dbReference type="GeneID" id="34622804"/>
<dbReference type="OrthoDB" id="154356at2759"/>
<keyword evidence="2" id="KW-1185">Reference proteome</keyword>
<dbReference type="Proteomes" id="UP000095192">
    <property type="component" value="Unassembled WGS sequence"/>
</dbReference>
<dbReference type="InterPro" id="IPR003923">
    <property type="entry name" value="TAF10"/>
</dbReference>
<comment type="caution">
    <text evidence="1">The sequence shown here is derived from an EMBL/GenBank/DDBJ whole genome shotgun (WGS) entry which is preliminary data.</text>
</comment>
<dbReference type="VEuPathDB" id="ToxoDB:LOC34622804"/>
<reference evidence="1 2" key="1">
    <citation type="journal article" date="2016" name="BMC Genomics">
        <title>Comparative genomics reveals Cyclospora cayetanensis possesses coccidia-like metabolism and invasion components but unique surface antigens.</title>
        <authorList>
            <person name="Liu S."/>
            <person name="Wang L."/>
            <person name="Zheng H."/>
            <person name="Xu Z."/>
            <person name="Roellig D.M."/>
            <person name="Li N."/>
            <person name="Frace M.A."/>
            <person name="Tang K."/>
            <person name="Arrowood M.J."/>
            <person name="Moss D.M."/>
            <person name="Zhang L."/>
            <person name="Feng Y."/>
            <person name="Xiao L."/>
        </authorList>
    </citation>
    <scope>NUCLEOTIDE SEQUENCE [LARGE SCALE GENOMIC DNA]</scope>
    <source>
        <strain evidence="1 2">CHN_HEN01</strain>
    </source>
</reference>
<dbReference type="AlphaFoldDB" id="A0A1D3D063"/>
<name>A0A1D3D063_9EIME</name>
<dbReference type="GO" id="GO:0005634">
    <property type="term" value="C:nucleus"/>
    <property type="evidence" value="ECO:0007669"/>
    <property type="project" value="InterPro"/>
</dbReference>
<sequence length="161" mass="16947">MDKSALNLEEVLGLRDEQLLQKLSVYEPAILDEVADYHLSRVGCATTDSAATRLLSVAVQVAFEKAVDEAKLILASSRGDPFARRGAPWGQPGSSVHPHYDRGSGDASAQAASTGSSSGDVKELDMDSLCKALQRNGTMPLGPTLDLLLQPVVSENEPGGA</sequence>
<accession>A0A1D3D063</accession>
<proteinExistence type="predicted"/>